<dbReference type="InterPro" id="IPR029044">
    <property type="entry name" value="Nucleotide-diphossugar_trans"/>
</dbReference>
<protein>
    <submittedName>
        <fullName evidence="3">Molybdopterin-guanine dinucleotide biosynthesis protein</fullName>
    </submittedName>
</protein>
<name>A0A2L0UIX7_9MICC</name>
<dbReference type="InterPro" id="IPR025877">
    <property type="entry name" value="MobA-like_NTP_Trfase"/>
</dbReference>
<reference evidence="3 4" key="1">
    <citation type="submission" date="2017-11" db="EMBL/GenBank/DDBJ databases">
        <title>Draft genome of Arthrobacter agilis strain UMCV2, a plant growth-promoting rhizobacterium and biocontrol capacity of phytopathogenic fungi.</title>
        <authorList>
            <person name="Martinez-Camara R."/>
            <person name="Santoyo G."/>
            <person name="Moreno-Hagelsieb G."/>
            <person name="Valencia-Cantero E."/>
        </authorList>
    </citation>
    <scope>NUCLEOTIDE SEQUENCE [LARGE SCALE GENOMIC DNA]</scope>
    <source>
        <strain evidence="3 4">UMCV2</strain>
    </source>
</reference>
<keyword evidence="1" id="KW-0808">Transferase</keyword>
<evidence type="ECO:0000259" key="2">
    <source>
        <dbReference type="Pfam" id="PF12804"/>
    </source>
</evidence>
<evidence type="ECO:0000313" key="4">
    <source>
        <dbReference type="Proteomes" id="UP000239187"/>
    </source>
</evidence>
<evidence type="ECO:0000256" key="1">
    <source>
        <dbReference type="ARBA" id="ARBA00022679"/>
    </source>
</evidence>
<dbReference type="GO" id="GO:0016779">
    <property type="term" value="F:nucleotidyltransferase activity"/>
    <property type="evidence" value="ECO:0007669"/>
    <property type="project" value="TreeGrafter"/>
</dbReference>
<dbReference type="AlphaFoldDB" id="A0A2L0UIX7"/>
<dbReference type="Gene3D" id="3.90.550.10">
    <property type="entry name" value="Spore Coat Polysaccharide Biosynthesis Protein SpsA, Chain A"/>
    <property type="match status" value="1"/>
</dbReference>
<sequence length="202" mass="20423">MPDAPRFDAIVLAGGRSTRLGGVPKAGLVLDGATLLQRTCAALADAERLTIVGPEPDGGARPSGEGPPSFVREHPPFAGPAAAVVAGFRAGTGGRAPWCAVVACDMPRVAVLIRVLLAEAALGGTTSLVAVDGGREQPLAALYRSDALGGAIDEVLARGSADNLSIRSLLASVRSRPVPVPPGTTHDVDTWSDARALGVDVP</sequence>
<dbReference type="Proteomes" id="UP000239187">
    <property type="component" value="Chromosome"/>
</dbReference>
<dbReference type="PANTHER" id="PTHR19136:SF81">
    <property type="entry name" value="MOLYBDENUM COFACTOR GUANYLYLTRANSFERASE"/>
    <property type="match status" value="1"/>
</dbReference>
<organism evidence="3 4">
    <name type="scientific">Arthrobacter agilis</name>
    <dbReference type="NCBI Taxonomy" id="37921"/>
    <lineage>
        <taxon>Bacteria</taxon>
        <taxon>Bacillati</taxon>
        <taxon>Actinomycetota</taxon>
        <taxon>Actinomycetes</taxon>
        <taxon>Micrococcales</taxon>
        <taxon>Micrococcaceae</taxon>
        <taxon>Arthrobacter</taxon>
    </lineage>
</organism>
<dbReference type="Pfam" id="PF12804">
    <property type="entry name" value="NTP_transf_3"/>
    <property type="match status" value="1"/>
</dbReference>
<gene>
    <name evidence="3" type="ORF">CVO76_02825</name>
</gene>
<evidence type="ECO:0000313" key="3">
    <source>
        <dbReference type="EMBL" id="AUZ89216.1"/>
    </source>
</evidence>
<feature type="domain" description="MobA-like NTP transferase" evidence="2">
    <location>
        <begin position="9"/>
        <end position="160"/>
    </location>
</feature>
<dbReference type="EMBL" id="CP024915">
    <property type="protein sequence ID" value="AUZ89216.1"/>
    <property type="molecule type" value="Genomic_DNA"/>
</dbReference>
<dbReference type="PANTHER" id="PTHR19136">
    <property type="entry name" value="MOLYBDENUM COFACTOR GUANYLYLTRANSFERASE"/>
    <property type="match status" value="1"/>
</dbReference>
<proteinExistence type="predicted"/>
<accession>A0A2L0UIX7</accession>
<dbReference type="SUPFAM" id="SSF53448">
    <property type="entry name" value="Nucleotide-diphospho-sugar transferases"/>
    <property type="match status" value="1"/>
</dbReference>